<dbReference type="PROSITE" id="PS50280">
    <property type="entry name" value="SET"/>
    <property type="match status" value="1"/>
</dbReference>
<dbReference type="InterPro" id="IPR007728">
    <property type="entry name" value="Pre-SET_dom"/>
</dbReference>
<evidence type="ECO:0000256" key="6">
    <source>
        <dbReference type="ARBA" id="ARBA00022691"/>
    </source>
</evidence>
<comment type="caution">
    <text evidence="17">The sequence shown here is derived from an EMBL/GenBank/DDBJ whole genome shotgun (WGS) entry which is preliminary data.</text>
</comment>
<feature type="compositionally biased region" description="Low complexity" evidence="12">
    <location>
        <begin position="1149"/>
        <end position="1162"/>
    </location>
</feature>
<accession>A0A4Q2DDI5</accession>
<feature type="compositionally biased region" description="Low complexity" evidence="12">
    <location>
        <begin position="1101"/>
        <end position="1120"/>
    </location>
</feature>
<dbReference type="PROSITE" id="PS50867">
    <property type="entry name" value="PRE_SET"/>
    <property type="match status" value="1"/>
</dbReference>
<dbReference type="GO" id="GO:0016020">
    <property type="term" value="C:membrane"/>
    <property type="evidence" value="ECO:0007669"/>
    <property type="project" value="UniProtKB-SubCell"/>
</dbReference>
<evidence type="ECO:0000259" key="14">
    <source>
        <dbReference type="PROSITE" id="PS50280"/>
    </source>
</evidence>
<keyword evidence="6" id="KW-0949">S-adenosyl-L-methionine</keyword>
<keyword evidence="3" id="KW-0158">Chromosome</keyword>
<feature type="compositionally biased region" description="Acidic residues" evidence="12">
    <location>
        <begin position="602"/>
        <end position="611"/>
    </location>
</feature>
<proteinExistence type="predicted"/>
<organism evidence="17 18">
    <name type="scientific">Candolleomyces aberdarensis</name>
    <dbReference type="NCBI Taxonomy" id="2316362"/>
    <lineage>
        <taxon>Eukaryota</taxon>
        <taxon>Fungi</taxon>
        <taxon>Dikarya</taxon>
        <taxon>Basidiomycota</taxon>
        <taxon>Agaricomycotina</taxon>
        <taxon>Agaricomycetes</taxon>
        <taxon>Agaricomycetidae</taxon>
        <taxon>Agaricales</taxon>
        <taxon>Agaricineae</taxon>
        <taxon>Psathyrellaceae</taxon>
        <taxon>Candolleomyces</taxon>
    </lineage>
</organism>
<feature type="compositionally biased region" description="Pro residues" evidence="12">
    <location>
        <begin position="1201"/>
        <end position="1212"/>
    </location>
</feature>
<evidence type="ECO:0000259" key="15">
    <source>
        <dbReference type="PROSITE" id="PS50867"/>
    </source>
</evidence>
<feature type="compositionally biased region" description="Low complexity" evidence="12">
    <location>
        <begin position="1324"/>
        <end position="1333"/>
    </location>
</feature>
<keyword evidence="5" id="KW-0808">Transferase</keyword>
<gene>
    <name evidence="17" type="ORF">EST38_g8893</name>
</gene>
<evidence type="ECO:0000256" key="8">
    <source>
        <dbReference type="ARBA" id="ARBA00022723"/>
    </source>
</evidence>
<feature type="compositionally biased region" description="Polar residues" evidence="12">
    <location>
        <begin position="1215"/>
        <end position="1233"/>
    </location>
</feature>
<keyword evidence="9" id="KW-0862">Zinc</keyword>
<evidence type="ECO:0000256" key="11">
    <source>
        <dbReference type="ARBA" id="ARBA00023136"/>
    </source>
</evidence>
<feature type="region of interest" description="Disordered" evidence="12">
    <location>
        <begin position="1291"/>
        <end position="1373"/>
    </location>
</feature>
<evidence type="ECO:0000256" key="9">
    <source>
        <dbReference type="ARBA" id="ARBA00022833"/>
    </source>
</evidence>
<evidence type="ECO:0000256" key="5">
    <source>
        <dbReference type="ARBA" id="ARBA00022679"/>
    </source>
</evidence>
<dbReference type="Proteomes" id="UP000290288">
    <property type="component" value="Unassembled WGS sequence"/>
</dbReference>
<dbReference type="Gene3D" id="1.20.58.340">
    <property type="entry name" value="Magnesium transport protein CorA, transmembrane region"/>
    <property type="match status" value="1"/>
</dbReference>
<evidence type="ECO:0000256" key="1">
    <source>
        <dbReference type="ARBA" id="ARBA00004141"/>
    </source>
</evidence>
<evidence type="ECO:0008006" key="19">
    <source>
        <dbReference type="Google" id="ProtNLM"/>
    </source>
</evidence>
<dbReference type="SMART" id="SM00317">
    <property type="entry name" value="SET"/>
    <property type="match status" value="1"/>
</dbReference>
<feature type="compositionally biased region" description="Low complexity" evidence="12">
    <location>
        <begin position="890"/>
        <end position="899"/>
    </location>
</feature>
<feature type="compositionally biased region" description="Pro residues" evidence="12">
    <location>
        <begin position="817"/>
        <end position="826"/>
    </location>
</feature>
<feature type="transmembrane region" description="Helical" evidence="13">
    <location>
        <begin position="489"/>
        <end position="511"/>
    </location>
</feature>
<evidence type="ECO:0000256" key="10">
    <source>
        <dbReference type="ARBA" id="ARBA00022989"/>
    </source>
</evidence>
<feature type="region of interest" description="Disordered" evidence="12">
    <location>
        <begin position="1000"/>
        <end position="1265"/>
    </location>
</feature>
<dbReference type="PROSITE" id="PS50868">
    <property type="entry name" value="POST_SET"/>
    <property type="match status" value="1"/>
</dbReference>
<reference evidence="17 18" key="1">
    <citation type="submission" date="2019-01" db="EMBL/GenBank/DDBJ databases">
        <title>Draft genome sequence of Psathyrella aberdarensis IHI B618.</title>
        <authorList>
            <person name="Buettner E."/>
            <person name="Kellner H."/>
        </authorList>
    </citation>
    <scope>NUCLEOTIDE SEQUENCE [LARGE SCALE GENOMIC DNA]</scope>
    <source>
        <strain evidence="17 18">IHI B618</strain>
    </source>
</reference>
<dbReference type="PANTHER" id="PTHR46223">
    <property type="entry name" value="HISTONE-LYSINE N-METHYLTRANSFERASE SUV39H"/>
    <property type="match status" value="1"/>
</dbReference>
<name>A0A4Q2DDI5_9AGAR</name>
<evidence type="ECO:0000256" key="3">
    <source>
        <dbReference type="ARBA" id="ARBA00022454"/>
    </source>
</evidence>
<dbReference type="GO" id="GO:0042054">
    <property type="term" value="F:histone methyltransferase activity"/>
    <property type="evidence" value="ECO:0007669"/>
    <property type="project" value="InterPro"/>
</dbReference>
<feature type="compositionally biased region" description="Low complexity" evidence="12">
    <location>
        <begin position="1073"/>
        <end position="1082"/>
    </location>
</feature>
<keyword evidence="11 13" id="KW-0472">Membrane</keyword>
<feature type="region of interest" description="Disordered" evidence="12">
    <location>
        <begin position="880"/>
        <end position="963"/>
    </location>
</feature>
<dbReference type="Pfam" id="PF00856">
    <property type="entry name" value="SET"/>
    <property type="match status" value="1"/>
</dbReference>
<feature type="compositionally biased region" description="Basic residues" evidence="12">
    <location>
        <begin position="19"/>
        <end position="34"/>
    </location>
</feature>
<dbReference type="InterPro" id="IPR046341">
    <property type="entry name" value="SET_dom_sf"/>
</dbReference>
<feature type="domain" description="Post-SET" evidence="16">
    <location>
        <begin position="1725"/>
        <end position="1741"/>
    </location>
</feature>
<evidence type="ECO:0000256" key="2">
    <source>
        <dbReference type="ARBA" id="ARBA00004286"/>
    </source>
</evidence>
<dbReference type="GO" id="GO:0008270">
    <property type="term" value="F:zinc ion binding"/>
    <property type="evidence" value="ECO:0007669"/>
    <property type="project" value="InterPro"/>
</dbReference>
<feature type="compositionally biased region" description="Polar residues" evidence="12">
    <location>
        <begin position="912"/>
        <end position="927"/>
    </location>
</feature>
<keyword evidence="4" id="KW-0489">Methyltransferase</keyword>
<dbReference type="SUPFAM" id="SSF144083">
    <property type="entry name" value="Magnesium transport protein CorA, transmembrane region"/>
    <property type="match status" value="1"/>
</dbReference>
<feature type="domain" description="Pre-SET" evidence="15">
    <location>
        <begin position="1496"/>
        <end position="1571"/>
    </location>
</feature>
<feature type="compositionally biased region" description="Low complexity" evidence="12">
    <location>
        <begin position="769"/>
        <end position="780"/>
    </location>
</feature>
<dbReference type="InterPro" id="IPR050973">
    <property type="entry name" value="H3K9_Histone-Lys_N-MTase"/>
</dbReference>
<feature type="domain" description="SET" evidence="14">
    <location>
        <begin position="1574"/>
        <end position="1708"/>
    </location>
</feature>
<dbReference type="EMBL" id="SDEE01000384">
    <property type="protein sequence ID" value="RXW16961.1"/>
    <property type="molecule type" value="Genomic_DNA"/>
</dbReference>
<evidence type="ECO:0000256" key="13">
    <source>
        <dbReference type="SAM" id="Phobius"/>
    </source>
</evidence>
<keyword evidence="18" id="KW-1185">Reference proteome</keyword>
<protein>
    <recommendedName>
        <fullName evidence="19">SET domain-containing protein</fullName>
    </recommendedName>
</protein>
<dbReference type="GO" id="GO:0005694">
    <property type="term" value="C:chromosome"/>
    <property type="evidence" value="ECO:0007669"/>
    <property type="project" value="UniProtKB-SubCell"/>
</dbReference>
<feature type="transmembrane region" description="Helical" evidence="13">
    <location>
        <begin position="523"/>
        <end position="547"/>
    </location>
</feature>
<evidence type="ECO:0000259" key="16">
    <source>
        <dbReference type="PROSITE" id="PS50868"/>
    </source>
</evidence>
<keyword evidence="8" id="KW-0479">Metal-binding</keyword>
<sequence>MEGLHPQDLLAVPLVSPVGKRRAARPPAPRHRHATPSGPWPFIDIDDEVDQKQVEDPDSHLPMSGAPCEHEVLKGQEFCWCKYPQSMYPNWTPRQQKKSNIKKVIAKSRARCLVYYVDVGNDGRFQSVGPPKLVDARFAETLTAQWTLMMSERPECSRARVIFLDNLTGPALQMMGTRYNIEPFFFSSTIGWIPSRFQSHVVPHCGDHITITLSFIRGVREAPSEPPTEPPTAYSSVASFETQVTALSRSARPPDLMIDTQAPLPLRSSDVYLLPDFLSLHMVRSLDNSTIISSHSGRDLLTTTAEVMHERFLLTGKSVYWSSIFERTKDATFLLLSILWYVMYCWDEVFESLYNHTCFLESMAMDTTELRLTLTRELHAIRAHLMHYESLLEDFKKTVEFVQNTPNPGLDNSKALTDELRETTRSLINRECGNLLRDIARLERSRVMQDKRLKNVMDLSFSLINIEDSKRMQKLTEAAVRDSAAMKQIAYLTMVFLPSSFVAAAFGMNIVEINPEEAAPSMTLAKYFAVALPLTFVTIWVVVAFQIKIEDTHASSMAGRLEGAQRQQTWQSEVARKLDGKKYKRLGVFSRLLWPILLEPQDTSEDSGGEDELNHEYDPPENRPKLPSRGSSNNMKRNREGSGIASGRPQKRPRPGVVAGSAGGSSGNGRRAPATLNRAPFSAGPSKLREQFGPSSREPPGPSLDALRGPKPSLVRSVTEKSLPGSSSSISAPRKSLPTLPSHMQARSRVGAGPSRIREKAPAGRIVSDSESGGEADSSSKQVARKTTGSSKPPRKNSGPGLGDDVIEVSSGSDSEPAPPPEPAPTRPLQVGRKSTGSGKPPRANPASSYSKPAQQSGSSVFKSPTKSSWTDFAENISAGYPKTSAGATSPSKKPPSSKMTNSTLDGFVVKTGTTSSKRSTEPSTSDESVDRRHLEEALGIEESVSTKRPSTPTSKGKKVVKDQVVTPTIPKASVYVQSRSKNAIPTASYDLAGTIQAAGEQNSRLATRRRNPKPTAPQSPPSLAAEPSAVGASVDSAIDLTLSTDEDEEEEPAPPLPSTPRRKPTRASFPQPASATAATDPDSSDPELGYVPGRRPPPSSGSSRSATPAPPTGRRTAPRLLARKTVVNSPVRQPKAPNSPVRRHTMPTAAAEATVNETTNAPSVTTITRLAPRRGPSLSPPASVISIHSSNPSREASPRPTLPVPQLPFRPPVSRSNTRPSILVTATISEPTNVEVAVPESAADRLSDDDIDEAGATSTSDADAAMEVDALLAIPTRGASSELEGLTEALGSQKLTTTPASDEDDIIASPQTSPSRPQPRQPSPDAAFSDDFYASDEAETDDNVVVPNPMIPPRESSASVSSSSADSEPCHTPADLPIIPALSLPGGKSYGGIQALTFDDWRGQFTPKVYYIKDLPSSLHDQINSCSERFRMCQDMRKVLTAEMSFNTMEDEPHAPPIQIINTVDHEPTPPWEFHYTNRIYHGPGVPDPDIAKLRGCDCVGKCDPRSKTCACVQRQRDLIEYPEENSEAFHSGFLYDKHKRLKHWPYPIVECNALCGCDAECMNRVVQHGRTVAVSIQKTEKKGWGVFAGAKKIPAGTFLGIYSGELLNVEESDERGKYYNSYGKTYLFDLDFYFIPNKDEDGDVAVQYTMDAYHAGNFTRFLNHSCEPNCRIFGCYINEANIGKPLLVVFAIRDIEPHEEICFSYVGDGDDDLGEAAQKDGAVYKACQCGAPSCSGKMFK</sequence>
<dbReference type="GO" id="GO:0005634">
    <property type="term" value="C:nucleus"/>
    <property type="evidence" value="ECO:0007669"/>
    <property type="project" value="InterPro"/>
</dbReference>
<feature type="compositionally biased region" description="Low complexity" evidence="12">
    <location>
        <begin position="722"/>
        <end position="738"/>
    </location>
</feature>
<evidence type="ECO:0000313" key="17">
    <source>
        <dbReference type="EMBL" id="RXW16961.1"/>
    </source>
</evidence>
<keyword evidence="7 13" id="KW-0812">Transmembrane</keyword>
<dbReference type="GO" id="GO:0032259">
    <property type="term" value="P:methylation"/>
    <property type="evidence" value="ECO:0007669"/>
    <property type="project" value="UniProtKB-KW"/>
</dbReference>
<feature type="compositionally biased region" description="Polar residues" evidence="12">
    <location>
        <begin position="846"/>
        <end position="867"/>
    </location>
</feature>
<evidence type="ECO:0000256" key="12">
    <source>
        <dbReference type="SAM" id="MobiDB-lite"/>
    </source>
</evidence>
<feature type="compositionally biased region" description="Acidic residues" evidence="12">
    <location>
        <begin position="1334"/>
        <end position="1343"/>
    </location>
</feature>
<feature type="compositionally biased region" description="Low complexity" evidence="12">
    <location>
        <begin position="1357"/>
        <end position="1368"/>
    </location>
</feature>
<dbReference type="InterPro" id="IPR003616">
    <property type="entry name" value="Post-SET_dom"/>
</dbReference>
<evidence type="ECO:0000256" key="4">
    <source>
        <dbReference type="ARBA" id="ARBA00022603"/>
    </source>
</evidence>
<dbReference type="InterPro" id="IPR001214">
    <property type="entry name" value="SET_dom"/>
</dbReference>
<dbReference type="SUPFAM" id="SSF82199">
    <property type="entry name" value="SET domain"/>
    <property type="match status" value="1"/>
</dbReference>
<feature type="region of interest" description="Disordered" evidence="12">
    <location>
        <begin position="601"/>
        <end position="867"/>
    </location>
</feature>
<evidence type="ECO:0000313" key="18">
    <source>
        <dbReference type="Proteomes" id="UP000290288"/>
    </source>
</evidence>
<evidence type="ECO:0000256" key="7">
    <source>
        <dbReference type="ARBA" id="ARBA00022692"/>
    </source>
</evidence>
<dbReference type="PANTHER" id="PTHR46223:SF3">
    <property type="entry name" value="HISTONE-LYSINE N-METHYLTRANSFERASE SET-23"/>
    <property type="match status" value="1"/>
</dbReference>
<feature type="compositionally biased region" description="Polar residues" evidence="12">
    <location>
        <begin position="781"/>
        <end position="791"/>
    </location>
</feature>
<dbReference type="Pfam" id="PF05033">
    <property type="entry name" value="Pre-SET"/>
    <property type="match status" value="1"/>
</dbReference>
<comment type="subcellular location">
    <subcellularLocation>
        <location evidence="2">Chromosome</location>
    </subcellularLocation>
    <subcellularLocation>
        <location evidence="1">Membrane</location>
        <topology evidence="1">Multi-pass membrane protein</topology>
    </subcellularLocation>
</comment>
<feature type="compositionally biased region" description="Basic and acidic residues" evidence="12">
    <location>
        <begin position="612"/>
        <end position="624"/>
    </location>
</feature>
<dbReference type="InterPro" id="IPR045863">
    <property type="entry name" value="CorA_TM1_TM2"/>
</dbReference>
<keyword evidence="10 13" id="KW-1133">Transmembrane helix</keyword>
<dbReference type="SMART" id="SM00468">
    <property type="entry name" value="PreSET"/>
    <property type="match status" value="1"/>
</dbReference>
<dbReference type="OrthoDB" id="3231000at2759"/>
<dbReference type="Gene3D" id="2.170.270.10">
    <property type="entry name" value="SET domain"/>
    <property type="match status" value="1"/>
</dbReference>
<dbReference type="STRING" id="2316362.A0A4Q2DDI5"/>
<feature type="region of interest" description="Disordered" evidence="12">
    <location>
        <begin position="15"/>
        <end position="42"/>
    </location>
</feature>